<evidence type="ECO:0000313" key="2">
    <source>
        <dbReference type="Proteomes" id="UP000184520"/>
    </source>
</evidence>
<sequence>MKPATWVITGLFIAAFAVTYSLTASTPLSLSMAGALSLFQLGMYWVLADLQFASSTQ</sequence>
<dbReference type="RefSeq" id="WP_175555778.1">
    <property type="nucleotide sequence ID" value="NZ_FQWD01000002.1"/>
</dbReference>
<reference evidence="2" key="1">
    <citation type="submission" date="2016-11" db="EMBL/GenBank/DDBJ databases">
        <authorList>
            <person name="Varghese N."/>
            <person name="Submissions S."/>
        </authorList>
    </citation>
    <scope>NUCLEOTIDE SEQUENCE [LARGE SCALE GENOMIC DNA]</scope>
    <source>
        <strain evidence="2">CGMCC 1.8995</strain>
    </source>
</reference>
<protein>
    <submittedName>
        <fullName evidence="1">Uncharacterized protein</fullName>
    </submittedName>
</protein>
<name>A0A1M5HN57_9ALTE</name>
<keyword evidence="2" id="KW-1185">Reference proteome</keyword>
<accession>A0A1M5HN57</accession>
<dbReference type="EMBL" id="FQWD01000002">
    <property type="protein sequence ID" value="SHG17394.1"/>
    <property type="molecule type" value="Genomic_DNA"/>
</dbReference>
<organism evidence="1 2">
    <name type="scientific">Marisediminitalea aggregata</name>
    <dbReference type="NCBI Taxonomy" id="634436"/>
    <lineage>
        <taxon>Bacteria</taxon>
        <taxon>Pseudomonadati</taxon>
        <taxon>Pseudomonadota</taxon>
        <taxon>Gammaproteobacteria</taxon>
        <taxon>Alteromonadales</taxon>
        <taxon>Alteromonadaceae</taxon>
        <taxon>Marisediminitalea</taxon>
    </lineage>
</organism>
<dbReference type="Proteomes" id="UP000184520">
    <property type="component" value="Unassembled WGS sequence"/>
</dbReference>
<proteinExistence type="predicted"/>
<evidence type="ECO:0000313" key="1">
    <source>
        <dbReference type="EMBL" id="SHG17394.1"/>
    </source>
</evidence>
<dbReference type="AlphaFoldDB" id="A0A1M5HN57"/>
<gene>
    <name evidence="1" type="ORF">SAMN05216361_1544</name>
</gene>